<gene>
    <name evidence="1" type="ORF">ZHAS_00010635</name>
</gene>
<proteinExistence type="predicted"/>
<reference evidence="1 3" key="1">
    <citation type="journal article" date="2014" name="BMC Genomics">
        <title>Genome sequence of Anopheles sinensis provides insight into genetics basis of mosquito competence for malaria parasites.</title>
        <authorList>
            <person name="Zhou D."/>
            <person name="Zhang D."/>
            <person name="Ding G."/>
            <person name="Shi L."/>
            <person name="Hou Q."/>
            <person name="Ye Y."/>
            <person name="Xu Y."/>
            <person name="Zhou H."/>
            <person name="Xiong C."/>
            <person name="Li S."/>
            <person name="Yu J."/>
            <person name="Hong S."/>
            <person name="Yu X."/>
            <person name="Zou P."/>
            <person name="Chen C."/>
            <person name="Chang X."/>
            <person name="Wang W."/>
            <person name="Lv Y."/>
            <person name="Sun Y."/>
            <person name="Ma L."/>
            <person name="Shen B."/>
            <person name="Zhu C."/>
        </authorList>
    </citation>
    <scope>NUCLEOTIDE SEQUENCE [LARGE SCALE GENOMIC DNA]</scope>
</reference>
<dbReference type="VEuPathDB" id="VectorBase:ASIC010635"/>
<dbReference type="AlphaFoldDB" id="A0A084VY36"/>
<dbReference type="EnsemblMetazoa" id="ASIC010635-RA">
    <property type="protein sequence ID" value="ASIC010635-PA"/>
    <property type="gene ID" value="ASIC010635"/>
</dbReference>
<protein>
    <submittedName>
        <fullName evidence="1 2">Serine/threonine-protein kinase SMG1</fullName>
    </submittedName>
</protein>
<keyword evidence="3" id="KW-1185">Reference proteome</keyword>
<dbReference type="Proteomes" id="UP000030765">
    <property type="component" value="Unassembled WGS sequence"/>
</dbReference>
<dbReference type="EMBL" id="ATLV01018268">
    <property type="status" value="NOT_ANNOTATED_CDS"/>
    <property type="molecule type" value="Genomic_DNA"/>
</dbReference>
<evidence type="ECO:0000313" key="1">
    <source>
        <dbReference type="EMBL" id="KFB42880.1"/>
    </source>
</evidence>
<accession>A0A084VY36</accession>
<name>A0A084VY36_ANOSI</name>
<reference evidence="2" key="2">
    <citation type="submission" date="2020-05" db="UniProtKB">
        <authorList>
            <consortium name="EnsemblMetazoa"/>
        </authorList>
    </citation>
    <scope>IDENTIFICATION</scope>
</reference>
<sequence length="111" mass="12531">MRPEQEDLRRNCVVPCGAISAVRSSGVMVVRYEQVFHHRQDTCPTGRTTVPKKWTRAARSKIMQINLSSSGDAPVAKANGRNGRIESCLRKRFSKESLHRPNTGRVQGDRR</sequence>
<evidence type="ECO:0000313" key="3">
    <source>
        <dbReference type="Proteomes" id="UP000030765"/>
    </source>
</evidence>
<dbReference type="EMBL" id="KE525226">
    <property type="protein sequence ID" value="KFB42880.1"/>
    <property type="molecule type" value="Genomic_DNA"/>
</dbReference>
<dbReference type="GO" id="GO:0016301">
    <property type="term" value="F:kinase activity"/>
    <property type="evidence" value="ECO:0007669"/>
    <property type="project" value="UniProtKB-KW"/>
</dbReference>
<organism evidence="1">
    <name type="scientific">Anopheles sinensis</name>
    <name type="common">Mosquito</name>
    <dbReference type="NCBI Taxonomy" id="74873"/>
    <lineage>
        <taxon>Eukaryota</taxon>
        <taxon>Metazoa</taxon>
        <taxon>Ecdysozoa</taxon>
        <taxon>Arthropoda</taxon>
        <taxon>Hexapoda</taxon>
        <taxon>Insecta</taxon>
        <taxon>Pterygota</taxon>
        <taxon>Neoptera</taxon>
        <taxon>Endopterygota</taxon>
        <taxon>Diptera</taxon>
        <taxon>Nematocera</taxon>
        <taxon>Culicoidea</taxon>
        <taxon>Culicidae</taxon>
        <taxon>Anophelinae</taxon>
        <taxon>Anopheles</taxon>
    </lineage>
</organism>
<keyword evidence="1" id="KW-0418">Kinase</keyword>
<evidence type="ECO:0000313" key="2">
    <source>
        <dbReference type="EnsemblMetazoa" id="ASIC010635-PA"/>
    </source>
</evidence>
<keyword evidence="1" id="KW-0808">Transferase</keyword>